<organism evidence="1 2">
    <name type="scientific">Xanthomonas rydalmerensis</name>
    <dbReference type="NCBI Taxonomy" id="3046274"/>
    <lineage>
        <taxon>Bacteria</taxon>
        <taxon>Pseudomonadati</taxon>
        <taxon>Pseudomonadota</taxon>
        <taxon>Gammaproteobacteria</taxon>
        <taxon>Lysobacterales</taxon>
        <taxon>Lysobacteraceae</taxon>
        <taxon>Xanthomonas</taxon>
    </lineage>
</organism>
<proteinExistence type="predicted"/>
<evidence type="ECO:0000313" key="2">
    <source>
        <dbReference type="Proteomes" id="UP001302020"/>
    </source>
</evidence>
<protein>
    <submittedName>
        <fullName evidence="1">Uncharacterized protein</fullName>
    </submittedName>
</protein>
<reference evidence="1 2" key="1">
    <citation type="submission" date="2023-05" db="EMBL/GenBank/DDBJ databases">
        <title>Xanthomonas rydalmerenesis sp. nov., a novel Xanthomonas species isolated from Fragaria x ananassa.</title>
        <authorList>
            <person name="McKnight D.J.E."/>
            <person name="Wong-Bajracharya J."/>
            <person name="Okoh E.B."/>
            <person name="Snijders F."/>
            <person name="Lidbetter F."/>
            <person name="Webster J."/>
            <person name="Djordjevic S.P."/>
            <person name="Bogema D.R."/>
            <person name="Chapman T.A."/>
        </authorList>
    </citation>
    <scope>NUCLEOTIDE SEQUENCE [LARGE SCALE GENOMIC DNA]</scope>
    <source>
        <strain evidence="1 2">DAR34883</strain>
    </source>
</reference>
<dbReference type="Proteomes" id="UP001302020">
    <property type="component" value="Chromosome"/>
</dbReference>
<dbReference type="EMBL" id="CP126172">
    <property type="protein sequence ID" value="WOS39485.1"/>
    <property type="molecule type" value="Genomic_DNA"/>
</dbReference>
<gene>
    <name evidence="1" type="ORF">QN243_13725</name>
</gene>
<name>A0ABZ0JIM3_9XANT</name>
<evidence type="ECO:0000313" key="1">
    <source>
        <dbReference type="EMBL" id="WOS39485.1"/>
    </source>
</evidence>
<accession>A0ABZ0JIM3</accession>
<sequence length="60" mass="6842">MKRKDGIGDGRRNGVRIIDQRADRRLRGPVLEAGRGRHHVGRQSRALLRAAAHPSWSTYR</sequence>
<dbReference type="RefSeq" id="WP_160970239.1">
    <property type="nucleotide sequence ID" value="NZ_CP126170.1"/>
</dbReference>
<keyword evidence="2" id="KW-1185">Reference proteome</keyword>